<protein>
    <submittedName>
        <fullName evidence="2">Uncharacterized protein</fullName>
    </submittedName>
</protein>
<dbReference type="AlphaFoldDB" id="A0A1E3PQR0"/>
<proteinExistence type="predicted"/>
<evidence type="ECO:0000313" key="2">
    <source>
        <dbReference type="EMBL" id="ODQ67177.1"/>
    </source>
</evidence>
<sequence length="1033" mass="117922">MGNTNSTMSEADSAKLREDFHKAISQSSDLKTLNEHINTYLSNPANKIKDMKQPDISMENLLYRKHIHRDIFTPHKSIHKRMNSIEQYNFAESYLIHRDYLNTRSLKNLSINSSRNNYGLPFSIEPVVENKFDEINQSYNQSINRQMPPQQLLESFEQNKNSPLVSLNAQSHFRESLISSESFSSNSCDEGNLMSPPTSQDEWFSEAENSLKRNSTIIPAGLTSEQAQADLLDLLEQAIPMATQLTPYNNTSNFDRRLTVKELNSARMIKDSNMEKEVAAEIKAKQRSEMEEKLNQMDRNNSPKKSNKSKKSKSNTNSRSSTPIFNIKPPSLCKLTPDETTLTYPSPRSSPVKELQQKEVKEKRNRRATISYPRERQTENMTNESPYTSYGTDQKVKVSSNIELHYQPISNEPNQFPNNSTRRYTIHESSISQGELNRAIRSVPDLRQHTHSLSYEIKSENQMNYSSWAPPSPANMDRDLSRQPNYELELSQPNINRHPFRNDDEFDFESTKKDTKFQKENKSDIPICESQQKFPNPKNNPHLKEVVSNELTKLASDFLGSVDDAYPYRPVSQALPDFSYRQYTGRFGRQRKQEVSEMVDTTCDPPMDDYELNVGIPPRVPPHRAFSNATVEPNICTIDKKQHQLNDIDPISQRTQERDNQLISDNKSASCNPSSIKKISNQSDTSIYTRKCSFIRAKDNMLSQRNVRSNTVSEIPKKITGQSKRKSLDLKNYRKKNESNAFDFGEVNQHFMLDGYENDTTLKCVNWTRDSLMVTESGSEPTSNHVSREASMEDLKVNKRATSLHEAAQVETQPAASIPRSQGINALRAQQTQTIPLAGTNSATALKRNNTLTPVTILNSPLGRQDSLIHVRTSRKLSRYSTFFEGTKSKEKQAIQKRRMTVSEYPNTIPADTSNYVYTQFTNKANHLSLSYVDPVTMLDANHQTLDIPLQNPRRRESRVVVETDASSCSMPKDKSTAEAFKNNTPKLEEESTIGGNKPTKRCFSGLNFLEEDDVWTGRGDMFLKKLSFIVVD</sequence>
<organism evidence="2 3">
    <name type="scientific">Nadsonia fulvescens var. elongata DSM 6958</name>
    <dbReference type="NCBI Taxonomy" id="857566"/>
    <lineage>
        <taxon>Eukaryota</taxon>
        <taxon>Fungi</taxon>
        <taxon>Dikarya</taxon>
        <taxon>Ascomycota</taxon>
        <taxon>Saccharomycotina</taxon>
        <taxon>Dipodascomycetes</taxon>
        <taxon>Dipodascales</taxon>
        <taxon>Dipodascales incertae sedis</taxon>
        <taxon>Nadsonia</taxon>
    </lineage>
</organism>
<evidence type="ECO:0000256" key="1">
    <source>
        <dbReference type="SAM" id="MobiDB-lite"/>
    </source>
</evidence>
<feature type="compositionally biased region" description="Polar residues" evidence="1">
    <location>
        <begin position="338"/>
        <end position="349"/>
    </location>
</feature>
<keyword evidence="3" id="KW-1185">Reference proteome</keyword>
<reference evidence="2 3" key="1">
    <citation type="journal article" date="2016" name="Proc. Natl. Acad. Sci. U.S.A.">
        <title>Comparative genomics of biotechnologically important yeasts.</title>
        <authorList>
            <person name="Riley R."/>
            <person name="Haridas S."/>
            <person name="Wolfe K.H."/>
            <person name="Lopes M.R."/>
            <person name="Hittinger C.T."/>
            <person name="Goeker M."/>
            <person name="Salamov A.A."/>
            <person name="Wisecaver J.H."/>
            <person name="Long T.M."/>
            <person name="Calvey C.H."/>
            <person name="Aerts A.L."/>
            <person name="Barry K.W."/>
            <person name="Choi C."/>
            <person name="Clum A."/>
            <person name="Coughlan A.Y."/>
            <person name="Deshpande S."/>
            <person name="Douglass A.P."/>
            <person name="Hanson S.J."/>
            <person name="Klenk H.-P."/>
            <person name="LaButti K.M."/>
            <person name="Lapidus A."/>
            <person name="Lindquist E.A."/>
            <person name="Lipzen A.M."/>
            <person name="Meier-Kolthoff J.P."/>
            <person name="Ohm R.A."/>
            <person name="Otillar R.P."/>
            <person name="Pangilinan J.L."/>
            <person name="Peng Y."/>
            <person name="Rokas A."/>
            <person name="Rosa C.A."/>
            <person name="Scheuner C."/>
            <person name="Sibirny A.A."/>
            <person name="Slot J.C."/>
            <person name="Stielow J.B."/>
            <person name="Sun H."/>
            <person name="Kurtzman C.P."/>
            <person name="Blackwell M."/>
            <person name="Grigoriev I.V."/>
            <person name="Jeffries T.W."/>
        </authorList>
    </citation>
    <scope>NUCLEOTIDE SEQUENCE [LARGE SCALE GENOMIC DNA]</scope>
    <source>
        <strain evidence="2 3">DSM 6958</strain>
    </source>
</reference>
<dbReference type="Proteomes" id="UP000095009">
    <property type="component" value="Unassembled WGS sequence"/>
</dbReference>
<name>A0A1E3PQR0_9ASCO</name>
<evidence type="ECO:0000313" key="3">
    <source>
        <dbReference type="Proteomes" id="UP000095009"/>
    </source>
</evidence>
<feature type="region of interest" description="Disordered" evidence="1">
    <location>
        <begin position="275"/>
        <end position="371"/>
    </location>
</feature>
<feature type="compositionally biased region" description="Low complexity" evidence="1">
    <location>
        <begin position="314"/>
        <end position="323"/>
    </location>
</feature>
<dbReference type="EMBL" id="KV454407">
    <property type="protein sequence ID" value="ODQ67177.1"/>
    <property type="molecule type" value="Genomic_DNA"/>
</dbReference>
<accession>A0A1E3PQR0</accession>
<gene>
    <name evidence="2" type="ORF">NADFUDRAFT_77196</name>
</gene>
<feature type="compositionally biased region" description="Basic and acidic residues" evidence="1">
    <location>
        <begin position="275"/>
        <end position="296"/>
    </location>
</feature>